<proteinExistence type="predicted"/>
<sequence length="68" mass="7875">MLPWISAFSFGNSILFMSEFTGVSAAFDVVTRSWDWNFPPNPLEYLPDELRCSWVGEQMNLLLPCTLW</sequence>
<comment type="caution">
    <text evidence="2">The sequence shown here is derived from an EMBL/GenBank/DDBJ whole genome shotgun (WGS) entry which is preliminary data.</text>
</comment>
<evidence type="ECO:0000256" key="1">
    <source>
        <dbReference type="SAM" id="SignalP"/>
    </source>
</evidence>
<dbReference type="Proteomes" id="UP000822688">
    <property type="component" value="Chromosome 9"/>
</dbReference>
<reference evidence="2" key="1">
    <citation type="submission" date="2020-06" db="EMBL/GenBank/DDBJ databases">
        <title>WGS assembly of Ceratodon purpureus strain R40.</title>
        <authorList>
            <person name="Carey S.B."/>
            <person name="Jenkins J."/>
            <person name="Shu S."/>
            <person name="Lovell J.T."/>
            <person name="Sreedasyam A."/>
            <person name="Maumus F."/>
            <person name="Tiley G.P."/>
            <person name="Fernandez-Pozo N."/>
            <person name="Barry K."/>
            <person name="Chen C."/>
            <person name="Wang M."/>
            <person name="Lipzen A."/>
            <person name="Daum C."/>
            <person name="Saski C.A."/>
            <person name="Payton A.C."/>
            <person name="Mcbreen J.C."/>
            <person name="Conrad R.E."/>
            <person name="Kollar L.M."/>
            <person name="Olsson S."/>
            <person name="Huttunen S."/>
            <person name="Landis J.B."/>
            <person name="Wickett N.J."/>
            <person name="Johnson M.G."/>
            <person name="Rensing S.A."/>
            <person name="Grimwood J."/>
            <person name="Schmutz J."/>
            <person name="Mcdaniel S.F."/>
        </authorList>
    </citation>
    <scope>NUCLEOTIDE SEQUENCE</scope>
    <source>
        <strain evidence="2">R40</strain>
    </source>
</reference>
<feature type="chain" id="PRO_5035828228" evidence="1">
    <location>
        <begin position="26"/>
        <end position="68"/>
    </location>
</feature>
<evidence type="ECO:0000313" key="2">
    <source>
        <dbReference type="EMBL" id="KAG0562951.1"/>
    </source>
</evidence>
<accession>A0A8T0GTC8</accession>
<gene>
    <name evidence="2" type="ORF">KC19_9G185600</name>
</gene>
<dbReference type="AlphaFoldDB" id="A0A8T0GTC8"/>
<dbReference type="EMBL" id="CM026430">
    <property type="protein sequence ID" value="KAG0562951.1"/>
    <property type="molecule type" value="Genomic_DNA"/>
</dbReference>
<keyword evidence="3" id="KW-1185">Reference proteome</keyword>
<organism evidence="2 3">
    <name type="scientific">Ceratodon purpureus</name>
    <name type="common">Fire moss</name>
    <name type="synonym">Dicranum purpureum</name>
    <dbReference type="NCBI Taxonomy" id="3225"/>
    <lineage>
        <taxon>Eukaryota</taxon>
        <taxon>Viridiplantae</taxon>
        <taxon>Streptophyta</taxon>
        <taxon>Embryophyta</taxon>
        <taxon>Bryophyta</taxon>
        <taxon>Bryophytina</taxon>
        <taxon>Bryopsida</taxon>
        <taxon>Dicranidae</taxon>
        <taxon>Pseudoditrichales</taxon>
        <taxon>Ditrichaceae</taxon>
        <taxon>Ceratodon</taxon>
    </lineage>
</organism>
<feature type="signal peptide" evidence="1">
    <location>
        <begin position="1"/>
        <end position="25"/>
    </location>
</feature>
<protein>
    <submittedName>
        <fullName evidence="2">Uncharacterized protein</fullName>
    </submittedName>
</protein>
<keyword evidence="1" id="KW-0732">Signal</keyword>
<evidence type="ECO:0000313" key="3">
    <source>
        <dbReference type="Proteomes" id="UP000822688"/>
    </source>
</evidence>
<name>A0A8T0GTC8_CERPU</name>